<dbReference type="RefSeq" id="WP_165765878.1">
    <property type="nucleotide sequence ID" value="NZ_JACKUA010000038.1"/>
</dbReference>
<gene>
    <name evidence="2" type="ORF">AWC31_12640</name>
</gene>
<dbReference type="Pfam" id="PF12697">
    <property type="entry name" value="Abhydrolase_6"/>
    <property type="match status" value="1"/>
</dbReference>
<dbReference type="PANTHER" id="PTHR43194:SF2">
    <property type="entry name" value="PEROXISOMAL MEMBRANE PROTEIN LPX1"/>
    <property type="match status" value="1"/>
</dbReference>
<evidence type="ECO:0000313" key="3">
    <source>
        <dbReference type="Proteomes" id="UP000193964"/>
    </source>
</evidence>
<comment type="caution">
    <text evidence="2">The sequence shown here is derived from an EMBL/GenBank/DDBJ whole genome shotgun (WGS) entry which is preliminary data.</text>
</comment>
<dbReference type="SUPFAM" id="SSF53474">
    <property type="entry name" value="alpha/beta-Hydrolases"/>
    <property type="match status" value="1"/>
</dbReference>
<name>A0A1X2FK28_9MYCO</name>
<accession>A0A1X2FK28</accession>
<dbReference type="InterPro" id="IPR029058">
    <property type="entry name" value="AB_hydrolase_fold"/>
</dbReference>
<feature type="domain" description="AB hydrolase-1" evidence="1">
    <location>
        <begin position="10"/>
        <end position="237"/>
    </location>
</feature>
<organism evidence="2 3">
    <name type="scientific">Mycolicibacterium wolinskyi</name>
    <dbReference type="NCBI Taxonomy" id="59750"/>
    <lineage>
        <taxon>Bacteria</taxon>
        <taxon>Bacillati</taxon>
        <taxon>Actinomycetota</taxon>
        <taxon>Actinomycetes</taxon>
        <taxon>Mycobacteriales</taxon>
        <taxon>Mycobacteriaceae</taxon>
        <taxon>Mycolicibacterium</taxon>
    </lineage>
</organism>
<evidence type="ECO:0000313" key="2">
    <source>
        <dbReference type="EMBL" id="ORX18810.1"/>
    </source>
</evidence>
<dbReference type="Proteomes" id="UP000193964">
    <property type="component" value="Unassembled WGS sequence"/>
</dbReference>
<dbReference type="AlphaFoldDB" id="A0A1X2FK28"/>
<dbReference type="EMBL" id="LQQA01000004">
    <property type="protein sequence ID" value="ORX18810.1"/>
    <property type="molecule type" value="Genomic_DNA"/>
</dbReference>
<reference evidence="2 3" key="1">
    <citation type="submission" date="2016-01" db="EMBL/GenBank/DDBJ databases">
        <title>The new phylogeny of the genus Mycobacterium.</title>
        <authorList>
            <person name="Tarcisio F."/>
            <person name="Conor M."/>
            <person name="Antonella G."/>
            <person name="Elisabetta G."/>
            <person name="Giulia F.S."/>
            <person name="Sara T."/>
            <person name="Anna F."/>
            <person name="Clotilde B."/>
            <person name="Roberto B."/>
            <person name="Veronica D.S."/>
            <person name="Fabio R."/>
            <person name="Monica P."/>
            <person name="Olivier J."/>
            <person name="Enrico T."/>
            <person name="Nicola S."/>
        </authorList>
    </citation>
    <scope>NUCLEOTIDE SEQUENCE [LARGE SCALE GENOMIC DNA]</scope>
    <source>
        <strain evidence="2 3">ATCC 700010</strain>
    </source>
</reference>
<dbReference type="GO" id="GO:0003824">
    <property type="term" value="F:catalytic activity"/>
    <property type="evidence" value="ECO:0007669"/>
    <property type="project" value="UniProtKB-ARBA"/>
</dbReference>
<protein>
    <recommendedName>
        <fullName evidence="1">AB hydrolase-1 domain-containing protein</fullName>
    </recommendedName>
</protein>
<proteinExistence type="predicted"/>
<dbReference type="InterPro" id="IPR000073">
    <property type="entry name" value="AB_hydrolase_1"/>
</dbReference>
<sequence>MADSDAKPPILFLHGVFGRPALLAPWTRFFEAAGYECHTPTLPGRDPSDDAVLTRTGIQDCYEVALAAYDELSEPPVVMGHSMGGLLTQKIAAARTPRAAVLLASIPPGTLWPQLRPLPHLFPLMPKILAGKPFLPSPRTMREVPLSTLPAAEQDELIPQLVRDSGRVFREMSMGAPVTKVDASAVTCPVLCVSAGSDRNVAQWISRRIAARYGAEHQIHPDKPHWIIAQSALDEVAPPVLAWLQRTLRVAA</sequence>
<dbReference type="PANTHER" id="PTHR43194">
    <property type="entry name" value="HYDROLASE ALPHA/BETA FOLD FAMILY"/>
    <property type="match status" value="1"/>
</dbReference>
<evidence type="ECO:0000259" key="1">
    <source>
        <dbReference type="Pfam" id="PF12697"/>
    </source>
</evidence>
<dbReference type="InterPro" id="IPR050228">
    <property type="entry name" value="Carboxylesterase_BioH"/>
</dbReference>
<dbReference type="Gene3D" id="3.40.50.1820">
    <property type="entry name" value="alpha/beta hydrolase"/>
    <property type="match status" value="1"/>
</dbReference>